<dbReference type="Pfam" id="PF14559">
    <property type="entry name" value="TPR_19"/>
    <property type="match status" value="1"/>
</dbReference>
<dbReference type="PROSITE" id="PS50293">
    <property type="entry name" value="TPR_REGION"/>
    <property type="match status" value="2"/>
</dbReference>
<sequence length="653" mass="74786">MSRQDQPQDQPKGDRSRRRLLIAGVVAALLLAGGGVTAYLVVQSGKAEYRNALLLAEEYAAAHEYQRALDILDTLLLRNPGDEEVRALKQRILEEKRAYEEDQRRKELEELARQQEQLSRSLSELSEALEGQSARALEEQARKAEEERRRQEEEAKRQEEERLARLGEEERKKEEQIRALLEAGTKALEKREFMTARDNFNKVLDISLKDATRQRQHHATALAYTAESYYEEGDVREAVSTAQEAIETDPNVWQSYYVLGKIYADNKNYPAAEEQFQKALKLNPRSAETLYELGKVQYMMGLSLASSDRERSRQKFNDARLSFTRCVDLKPTWVNAHYNLALTHERLGRRDDAQKEFLNVIALDPKNTAAYLKLGEYAREKGDYQEAEKHYKKIFEYDGDYRAWRGLGLTYYLAGRLQDAEKAFKEALSTEEGSNDPISAYNLALVLIEEDKAQEALSYAQKAVDLAPRVPEYQYTLGLAAYKLGAYTVAEAAFGKAIELKPDYVKPRVQLGLLHQDKGEDDKALSLLLEAYKLDPTSFEVNNNLGNLYARKKLYSESIKHYRAAIEADPKDTLVRYNLALSYLDAKEYDEAVRVFQELLKIDPSYWDAYYQLGKLLITLEDAEGAKKVLSTLLEKKPDYSRRAEVEKLLSGL</sequence>
<keyword evidence="5" id="KW-0812">Transmembrane</keyword>
<keyword evidence="2 3" id="KW-0802">TPR repeat</keyword>
<dbReference type="InterPro" id="IPR006311">
    <property type="entry name" value="TAT_signal"/>
</dbReference>
<accession>E0RR43</accession>
<dbReference type="InterPro" id="IPR050498">
    <property type="entry name" value="Ycf3"/>
</dbReference>
<dbReference type="KEGG" id="sta:STHERM_c06620"/>
<keyword evidence="1" id="KW-0677">Repeat</keyword>
<feature type="repeat" description="TPR" evidence="3">
    <location>
        <begin position="437"/>
        <end position="470"/>
    </location>
</feature>
<feature type="transmembrane region" description="Helical" evidence="5">
    <location>
        <begin position="20"/>
        <end position="42"/>
    </location>
</feature>
<feature type="compositionally biased region" description="Basic and acidic residues" evidence="4">
    <location>
        <begin position="136"/>
        <end position="169"/>
    </location>
</feature>
<feature type="region of interest" description="Disordered" evidence="4">
    <location>
        <begin position="122"/>
        <end position="169"/>
    </location>
</feature>
<dbReference type="SMART" id="SM00028">
    <property type="entry name" value="TPR"/>
    <property type="match status" value="13"/>
</dbReference>
<evidence type="ECO:0000313" key="7">
    <source>
        <dbReference type="Proteomes" id="UP000001296"/>
    </source>
</evidence>
<dbReference type="AlphaFoldDB" id="E0RR43"/>
<dbReference type="GO" id="GO:0009279">
    <property type="term" value="C:cell outer membrane"/>
    <property type="evidence" value="ECO:0007669"/>
    <property type="project" value="TreeGrafter"/>
</dbReference>
<reference key="1">
    <citation type="submission" date="2009-08" db="EMBL/GenBank/DDBJ databases">
        <title>The genome sequence of Spirochaeta thermophila DSM6192.</title>
        <authorList>
            <person name="Angelov A."/>
            <person name="Mientus M."/>
            <person name="Wittenberg S."/>
            <person name="Lehmann R."/>
            <person name="Liesegang H."/>
            <person name="Daniel R."/>
            <person name="Liebl W."/>
        </authorList>
    </citation>
    <scope>NUCLEOTIDE SEQUENCE</scope>
    <source>
        <strain>DSM 6192</strain>
    </source>
</reference>
<feature type="repeat" description="TPR" evidence="3">
    <location>
        <begin position="539"/>
        <end position="572"/>
    </location>
</feature>
<evidence type="ECO:0000313" key="6">
    <source>
        <dbReference type="EMBL" id="ADN01621.1"/>
    </source>
</evidence>
<dbReference type="PANTHER" id="PTHR44858">
    <property type="entry name" value="TETRATRICOPEPTIDE REPEAT PROTEIN 6"/>
    <property type="match status" value="1"/>
</dbReference>
<dbReference type="EMBL" id="CP001698">
    <property type="protein sequence ID" value="ADN01621.1"/>
    <property type="molecule type" value="Genomic_DNA"/>
</dbReference>
<dbReference type="Pfam" id="PF13432">
    <property type="entry name" value="TPR_16"/>
    <property type="match status" value="4"/>
</dbReference>
<feature type="repeat" description="TPR" evidence="3">
    <location>
        <begin position="334"/>
        <end position="367"/>
    </location>
</feature>
<dbReference type="SUPFAM" id="SSF48452">
    <property type="entry name" value="TPR-like"/>
    <property type="match status" value="2"/>
</dbReference>
<dbReference type="RefSeq" id="WP_013313462.1">
    <property type="nucleotide sequence ID" value="NC_014484.1"/>
</dbReference>
<dbReference type="GO" id="GO:0046813">
    <property type="term" value="P:receptor-mediated virion attachment to host cell"/>
    <property type="evidence" value="ECO:0007669"/>
    <property type="project" value="TreeGrafter"/>
</dbReference>
<evidence type="ECO:0000256" key="3">
    <source>
        <dbReference type="PROSITE-ProRule" id="PRU00339"/>
    </source>
</evidence>
<dbReference type="HOGENOM" id="CLU_024320_0_0_12"/>
<feature type="repeat" description="TPR" evidence="3">
    <location>
        <begin position="219"/>
        <end position="252"/>
    </location>
</feature>
<feature type="repeat" description="TPR" evidence="3">
    <location>
        <begin position="573"/>
        <end position="606"/>
    </location>
</feature>
<proteinExistence type="predicted"/>
<dbReference type="Pfam" id="PF07719">
    <property type="entry name" value="TPR_2"/>
    <property type="match status" value="1"/>
</dbReference>
<dbReference type="Gene3D" id="1.25.40.10">
    <property type="entry name" value="Tetratricopeptide repeat domain"/>
    <property type="match status" value="4"/>
</dbReference>
<keyword evidence="5" id="KW-0472">Membrane</keyword>
<dbReference type="PROSITE" id="PS51318">
    <property type="entry name" value="TAT"/>
    <property type="match status" value="1"/>
</dbReference>
<dbReference type="InterPro" id="IPR011990">
    <property type="entry name" value="TPR-like_helical_dom_sf"/>
</dbReference>
<feature type="repeat" description="TPR" evidence="3">
    <location>
        <begin position="505"/>
        <end position="538"/>
    </location>
</feature>
<dbReference type="eggNOG" id="COG0457">
    <property type="taxonomic scope" value="Bacteria"/>
</dbReference>
<gene>
    <name evidence="6" type="ordered locus">STHERM_c06620</name>
</gene>
<evidence type="ECO:0000256" key="2">
    <source>
        <dbReference type="ARBA" id="ARBA00022803"/>
    </source>
</evidence>
<dbReference type="PANTHER" id="PTHR44858:SF1">
    <property type="entry name" value="UDP-N-ACETYLGLUCOSAMINE--PEPTIDE N-ACETYLGLUCOSAMINYLTRANSFERASE SPINDLY-RELATED"/>
    <property type="match status" value="1"/>
</dbReference>
<dbReference type="Proteomes" id="UP000001296">
    <property type="component" value="Chromosome"/>
</dbReference>
<evidence type="ECO:0000256" key="1">
    <source>
        <dbReference type="ARBA" id="ARBA00022737"/>
    </source>
</evidence>
<feature type="compositionally biased region" description="Low complexity" evidence="4">
    <location>
        <begin position="122"/>
        <end position="135"/>
    </location>
</feature>
<feature type="repeat" description="TPR" evidence="3">
    <location>
        <begin position="401"/>
        <end position="434"/>
    </location>
</feature>
<evidence type="ECO:0000256" key="5">
    <source>
        <dbReference type="SAM" id="Phobius"/>
    </source>
</evidence>
<reference evidence="6 7" key="2">
    <citation type="journal article" date="2010" name="J. Bacteriol.">
        <title>Genome sequence of the polysaccharide-degrading, thermophilic anaerobe Spirochaeta thermophila DSM 6192.</title>
        <authorList>
            <person name="Angelov A."/>
            <person name="Liebl S."/>
            <person name="Ballschmiter M."/>
            <person name="Bomeke M."/>
            <person name="Lehmann R."/>
            <person name="Liesegang H."/>
            <person name="Daniel R."/>
            <person name="Liebl W."/>
        </authorList>
    </citation>
    <scope>NUCLEOTIDE SEQUENCE [LARGE SCALE GENOMIC DNA]</scope>
    <source>
        <strain evidence="7">ATCC 49972 / DSM 6192 / RI 19.B1</strain>
    </source>
</reference>
<dbReference type="PaxDb" id="665571-STHERM_c06620"/>
<organism evidence="6 7">
    <name type="scientific">Winmispira thermophila (strain ATCC 49972 / DSM 6192 / RI 19.B1)</name>
    <name type="common">Spirochaeta thermophila</name>
    <dbReference type="NCBI Taxonomy" id="665571"/>
    <lineage>
        <taxon>Bacteria</taxon>
        <taxon>Pseudomonadati</taxon>
        <taxon>Spirochaetota</taxon>
        <taxon>Spirochaetia</taxon>
        <taxon>Winmispirales</taxon>
        <taxon>Winmispiraceae</taxon>
        <taxon>Winmispira</taxon>
    </lineage>
</organism>
<feature type="repeat" description="TPR" evidence="3">
    <location>
        <begin position="471"/>
        <end position="504"/>
    </location>
</feature>
<dbReference type="PROSITE" id="PS50005">
    <property type="entry name" value="TPR"/>
    <property type="match status" value="9"/>
</dbReference>
<protein>
    <submittedName>
        <fullName evidence="6">TPR domain protein</fullName>
    </submittedName>
</protein>
<dbReference type="InterPro" id="IPR013105">
    <property type="entry name" value="TPR_2"/>
</dbReference>
<keyword evidence="5" id="KW-1133">Transmembrane helix</keyword>
<dbReference type="InterPro" id="IPR019734">
    <property type="entry name" value="TPR_rpt"/>
</dbReference>
<name>E0RR43_WINT6</name>
<evidence type="ECO:0000256" key="4">
    <source>
        <dbReference type="SAM" id="MobiDB-lite"/>
    </source>
</evidence>
<feature type="repeat" description="TPR" evidence="3">
    <location>
        <begin position="253"/>
        <end position="286"/>
    </location>
</feature>